<dbReference type="InterPro" id="IPR052921">
    <property type="entry name" value="GPCR1_Superfamily_Member"/>
</dbReference>
<keyword evidence="8 13" id="KW-0472">Membrane</keyword>
<keyword evidence="2" id="KW-1003">Cell membrane</keyword>
<evidence type="ECO:0000256" key="6">
    <source>
        <dbReference type="ARBA" id="ARBA00022989"/>
    </source>
</evidence>
<dbReference type="GO" id="GO:0005549">
    <property type="term" value="F:odorant binding"/>
    <property type="evidence" value="ECO:0000318"/>
    <property type="project" value="GO_Central"/>
</dbReference>
<evidence type="ECO:0000256" key="11">
    <source>
        <dbReference type="ARBA" id="ARBA00023180"/>
    </source>
</evidence>
<feature type="transmembrane region" description="Helical" evidence="13">
    <location>
        <begin position="59"/>
        <end position="77"/>
    </location>
</feature>
<feature type="transmembrane region" description="Helical" evidence="13">
    <location>
        <begin position="269"/>
        <end position="292"/>
    </location>
</feature>
<feature type="transmembrane region" description="Helical" evidence="13">
    <location>
        <begin position="195"/>
        <end position="217"/>
    </location>
</feature>
<dbReference type="GO" id="GO:0004984">
    <property type="term" value="F:olfactory receptor activity"/>
    <property type="evidence" value="ECO:0000318"/>
    <property type="project" value="GO_Central"/>
</dbReference>
<dbReference type="InterPro" id="IPR000725">
    <property type="entry name" value="Olfact_rcpt"/>
</dbReference>
<sequence length="314" mass="35614">MEKASNLSSSFLLLGLVEMEGLWYIYCFVCLITYTFIMILSAIIVLVIMTKESLHEPMYVLICNLVINGIFGSSTFFPKLIADLFSSSKMISRGSCLSQAFCVLFFAFFEICTFTIMAYDRYLAVCYPLQYVLIMTIEKTLTFIIASFAFTFTSVLVAILLSARLPLCGSQIKNIFCDNMSFFILSCTDTSINNVYGAAVFMIFLVFTLLVITYSYLRIFVICFKISKHACEKAIHTLVTHLLNFSIFLIGVLFIFIRYRLGNIDLPLGVQILLSATCLVIPPLLNPFIYGIRTKALKIKISHFLQNVIVWNKL</sequence>
<keyword evidence="7" id="KW-0297">G-protein coupled receptor</keyword>
<keyword evidence="10" id="KW-0675">Receptor</keyword>
<keyword evidence="12" id="KW-0807">Transducer</keyword>
<keyword evidence="6 13" id="KW-1133">Transmembrane helix</keyword>
<keyword evidence="3" id="KW-0716">Sensory transduction</keyword>
<dbReference type="FunFam" id="1.20.1070.10:FF:000024">
    <property type="entry name" value="Olfactory receptor"/>
    <property type="match status" value="1"/>
</dbReference>
<gene>
    <name evidence="15" type="primary">LOC121399768</name>
</gene>
<name>A0A8J1M6F5_XENLA</name>
<evidence type="ECO:0000256" key="4">
    <source>
        <dbReference type="ARBA" id="ARBA00022692"/>
    </source>
</evidence>
<feature type="transmembrane region" description="Helical" evidence="13">
    <location>
        <begin position="140"/>
        <end position="161"/>
    </location>
</feature>
<reference evidence="15" key="1">
    <citation type="submission" date="2025-08" db="UniProtKB">
        <authorList>
            <consortium name="RefSeq"/>
        </authorList>
    </citation>
    <scope>IDENTIFICATION</scope>
    <source>
        <strain evidence="15">J_2021</strain>
        <tissue evidence="15">Erythrocytes</tissue>
    </source>
</reference>
<dbReference type="Gene3D" id="1.20.1070.10">
    <property type="entry name" value="Rhodopsin 7-helix transmembrane proteins"/>
    <property type="match status" value="1"/>
</dbReference>
<dbReference type="GO" id="GO:0016020">
    <property type="term" value="C:membrane"/>
    <property type="evidence" value="ECO:0000318"/>
    <property type="project" value="GO_Central"/>
</dbReference>
<evidence type="ECO:0000256" key="12">
    <source>
        <dbReference type="ARBA" id="ARBA00023224"/>
    </source>
</evidence>
<dbReference type="GeneID" id="121399768"/>
<evidence type="ECO:0000313" key="15">
    <source>
        <dbReference type="RefSeq" id="XP_041437264.1"/>
    </source>
</evidence>
<dbReference type="PANTHER" id="PTHR26451:SF986">
    <property type="entry name" value="OLFACTORY RECEPTOR 52D1"/>
    <property type="match status" value="1"/>
</dbReference>
<dbReference type="PANTHER" id="PTHR26451">
    <property type="entry name" value="G_PROTEIN_RECEP_F1_2 DOMAIN-CONTAINING PROTEIN"/>
    <property type="match status" value="1"/>
</dbReference>
<keyword evidence="11" id="KW-0325">Glycoprotein</keyword>
<dbReference type="SUPFAM" id="SSF81321">
    <property type="entry name" value="Family A G protein-coupled receptor-like"/>
    <property type="match status" value="1"/>
</dbReference>
<evidence type="ECO:0000256" key="2">
    <source>
        <dbReference type="ARBA" id="ARBA00022475"/>
    </source>
</evidence>
<evidence type="ECO:0000256" key="9">
    <source>
        <dbReference type="ARBA" id="ARBA00023157"/>
    </source>
</evidence>
<dbReference type="KEGG" id="xla:121399768"/>
<accession>A0A8J1M6F5</accession>
<protein>
    <submittedName>
        <fullName evidence="15">Olfactory receptor 52B6-like</fullName>
    </submittedName>
</protein>
<keyword evidence="14" id="KW-1185">Reference proteome</keyword>
<feature type="transmembrane region" description="Helical" evidence="13">
    <location>
        <begin position="97"/>
        <end position="119"/>
    </location>
</feature>
<feature type="transmembrane region" description="Helical" evidence="13">
    <location>
        <begin position="23"/>
        <end position="47"/>
    </location>
</feature>
<dbReference type="GO" id="GO:0050911">
    <property type="term" value="P:detection of chemical stimulus involved in sensory perception of smell"/>
    <property type="evidence" value="ECO:0000318"/>
    <property type="project" value="GO_Central"/>
</dbReference>
<dbReference type="Pfam" id="PF13853">
    <property type="entry name" value="7tm_4"/>
    <property type="match status" value="1"/>
</dbReference>
<dbReference type="InterPro" id="IPR000276">
    <property type="entry name" value="GPCR_Rhodpsn"/>
</dbReference>
<dbReference type="PRINTS" id="PR00237">
    <property type="entry name" value="GPCRRHODOPSN"/>
</dbReference>
<organism evidence="14 15">
    <name type="scientific">Xenopus laevis</name>
    <name type="common">African clawed frog</name>
    <dbReference type="NCBI Taxonomy" id="8355"/>
    <lineage>
        <taxon>Eukaryota</taxon>
        <taxon>Metazoa</taxon>
        <taxon>Chordata</taxon>
        <taxon>Craniata</taxon>
        <taxon>Vertebrata</taxon>
        <taxon>Euteleostomi</taxon>
        <taxon>Amphibia</taxon>
        <taxon>Batrachia</taxon>
        <taxon>Anura</taxon>
        <taxon>Pipoidea</taxon>
        <taxon>Pipidae</taxon>
        <taxon>Xenopodinae</taxon>
        <taxon>Xenopus</taxon>
        <taxon>Xenopus</taxon>
    </lineage>
</organism>
<dbReference type="GO" id="GO:0004930">
    <property type="term" value="F:G protein-coupled receptor activity"/>
    <property type="evidence" value="ECO:0007669"/>
    <property type="project" value="UniProtKB-KW"/>
</dbReference>
<proteinExistence type="predicted"/>
<dbReference type="AlphaFoldDB" id="A0A8J1M6F5"/>
<dbReference type="GO" id="GO:0005886">
    <property type="term" value="C:plasma membrane"/>
    <property type="evidence" value="ECO:0007669"/>
    <property type="project" value="UniProtKB-SubCell"/>
</dbReference>
<evidence type="ECO:0000256" key="10">
    <source>
        <dbReference type="ARBA" id="ARBA00023170"/>
    </source>
</evidence>
<keyword evidence="5" id="KW-0552">Olfaction</keyword>
<feature type="transmembrane region" description="Helical" evidence="13">
    <location>
        <begin position="238"/>
        <end position="257"/>
    </location>
</feature>
<evidence type="ECO:0000256" key="7">
    <source>
        <dbReference type="ARBA" id="ARBA00023040"/>
    </source>
</evidence>
<comment type="subcellular location">
    <subcellularLocation>
        <location evidence="1">Cell membrane</location>
        <topology evidence="1">Multi-pass membrane protein</topology>
    </subcellularLocation>
</comment>
<evidence type="ECO:0000256" key="1">
    <source>
        <dbReference type="ARBA" id="ARBA00004651"/>
    </source>
</evidence>
<evidence type="ECO:0000256" key="8">
    <source>
        <dbReference type="ARBA" id="ARBA00023136"/>
    </source>
</evidence>
<keyword evidence="9" id="KW-1015">Disulfide bond</keyword>
<evidence type="ECO:0000313" key="14">
    <source>
        <dbReference type="Proteomes" id="UP000186698"/>
    </source>
</evidence>
<evidence type="ECO:0000256" key="3">
    <source>
        <dbReference type="ARBA" id="ARBA00022606"/>
    </source>
</evidence>
<dbReference type="OrthoDB" id="6147321at2759"/>
<dbReference type="RefSeq" id="XP_041437264.1">
    <property type="nucleotide sequence ID" value="XM_041581330.1"/>
</dbReference>
<keyword evidence="4 13" id="KW-0812">Transmembrane</keyword>
<evidence type="ECO:0000256" key="5">
    <source>
        <dbReference type="ARBA" id="ARBA00022725"/>
    </source>
</evidence>
<evidence type="ECO:0000256" key="13">
    <source>
        <dbReference type="SAM" id="Phobius"/>
    </source>
</evidence>
<dbReference type="Proteomes" id="UP000186698">
    <property type="component" value="Chromosome 2L"/>
</dbReference>
<dbReference type="PRINTS" id="PR00245">
    <property type="entry name" value="OLFACTORYR"/>
</dbReference>